<dbReference type="HOGENOM" id="CLU_046172_0_0_1"/>
<evidence type="ECO:0000256" key="1">
    <source>
        <dbReference type="SAM" id="Phobius"/>
    </source>
</evidence>
<accession>A0A015KG84</accession>
<organism evidence="2 3">
    <name type="scientific">Rhizophagus irregularis (strain DAOM 197198w)</name>
    <name type="common">Glomus intraradices</name>
    <dbReference type="NCBI Taxonomy" id="1432141"/>
    <lineage>
        <taxon>Eukaryota</taxon>
        <taxon>Fungi</taxon>
        <taxon>Fungi incertae sedis</taxon>
        <taxon>Mucoromycota</taxon>
        <taxon>Glomeromycotina</taxon>
        <taxon>Glomeromycetes</taxon>
        <taxon>Glomerales</taxon>
        <taxon>Glomeraceae</taxon>
        <taxon>Rhizophagus</taxon>
    </lineage>
</organism>
<name>A0A015KG84_RHIIW</name>
<evidence type="ECO:0000313" key="3">
    <source>
        <dbReference type="Proteomes" id="UP000022910"/>
    </source>
</evidence>
<dbReference type="Proteomes" id="UP000022910">
    <property type="component" value="Unassembled WGS sequence"/>
</dbReference>
<keyword evidence="3" id="KW-1185">Reference proteome</keyword>
<keyword evidence="1" id="KW-0472">Membrane</keyword>
<evidence type="ECO:0000313" key="2">
    <source>
        <dbReference type="EMBL" id="EXX66479.1"/>
    </source>
</evidence>
<dbReference type="AlphaFoldDB" id="A0A015KG84"/>
<keyword evidence="1" id="KW-0812">Transmembrane</keyword>
<keyword evidence="1" id="KW-1133">Transmembrane helix</keyword>
<proteinExistence type="predicted"/>
<gene>
    <name evidence="2" type="ORF">RirG_123430</name>
</gene>
<feature type="transmembrane region" description="Helical" evidence="1">
    <location>
        <begin position="433"/>
        <end position="458"/>
    </location>
</feature>
<sequence>MEWYHVWNAEYINHKQEHDSGVLEPEECLSCEICNPMNREIPVVFKKFWDALFKFEDTILMYNNVTLKGLLDLVSMDNREREDTIHKGKCRDIADRIIESIRYRQQPKMKEKGLRIIMVVIVRDCIEGDLENEVFDRLIGCPEIMKHGYILEDWDVENRFQKFWDWYNTILENEMKAIHVKKKAIKLFRDLLYEETEDLLRKGKVVELLLQIEYQNGCETDTQEGSDAWKRYISKVRQRFIDTKQFTREPEDPERDSPESYELEDSDGSIGYEIKIEDNIEWTVELLKRKIEEMGGRFTDKNIQRMWDLRIRIELILTEDFLGTFFELMGLSDEKLKDELNEWLIRETLICKDCGNKKLPDRMIDPQQCKSCEQKELLELKDNLEKLGYELDVPEIRRIKEFRISNSVMLTMEFMEKYFQEIELNDRELRIKFFGRVSAVLAFIISFGSFAFLQSFAISAEFRFSAKRHLA</sequence>
<protein>
    <submittedName>
        <fullName evidence="2">Uncharacterized protein</fullName>
    </submittedName>
</protein>
<comment type="caution">
    <text evidence="2">The sequence shown here is derived from an EMBL/GenBank/DDBJ whole genome shotgun (WGS) entry which is preliminary data.</text>
</comment>
<dbReference type="EMBL" id="JEMT01018813">
    <property type="protein sequence ID" value="EXX66479.1"/>
    <property type="molecule type" value="Genomic_DNA"/>
</dbReference>
<reference evidence="2 3" key="1">
    <citation type="submission" date="2014-02" db="EMBL/GenBank/DDBJ databases">
        <title>Single nucleus genome sequencing reveals high similarity among nuclei of an endomycorrhizal fungus.</title>
        <authorList>
            <person name="Lin K."/>
            <person name="Geurts R."/>
            <person name="Zhang Z."/>
            <person name="Limpens E."/>
            <person name="Saunders D.G."/>
            <person name="Mu D."/>
            <person name="Pang E."/>
            <person name="Cao H."/>
            <person name="Cha H."/>
            <person name="Lin T."/>
            <person name="Zhou Q."/>
            <person name="Shang Y."/>
            <person name="Li Y."/>
            <person name="Ivanov S."/>
            <person name="Sharma T."/>
            <person name="Velzen R.V."/>
            <person name="Ruijter N.D."/>
            <person name="Aanen D.K."/>
            <person name="Win J."/>
            <person name="Kamoun S."/>
            <person name="Bisseling T."/>
            <person name="Huang S."/>
        </authorList>
    </citation>
    <scope>NUCLEOTIDE SEQUENCE [LARGE SCALE GENOMIC DNA]</scope>
    <source>
        <strain evidence="3">DAOM197198w</strain>
    </source>
</reference>